<dbReference type="GO" id="GO:0008168">
    <property type="term" value="F:methyltransferase activity"/>
    <property type="evidence" value="ECO:0007669"/>
    <property type="project" value="UniProtKB-KW"/>
</dbReference>
<gene>
    <name evidence="1" type="ORF">LSG31_13455</name>
</gene>
<protein>
    <submittedName>
        <fullName evidence="1">Class I SAM-dependent methyltransferase</fullName>
    </submittedName>
</protein>
<dbReference type="PIRSF" id="PIRSF018637">
    <property type="entry name" value="TrmK"/>
    <property type="match status" value="1"/>
</dbReference>
<sequence>MTVPISKRLQTVASLIPGKSVVADIGSDHAYLPVFLVQSGKIDQAIAGEVHEGPYQSALRTVLEYQLQNHITVRKGDGLEVIQPQEVETIVIAGMGGGTILEIIRAGLPKLMGVKRFVLQPMNHADRLREFLIQHNWEVADEELVLEDGILYEIIAAEPSPKPQTWENWQYAVGLRLFEKRHPLLAEKAKLELLRIDRALEGLARSHAPDTDKLEQFEMLKKKWLEVLDAYGESR</sequence>
<proteinExistence type="predicted"/>
<dbReference type="InterPro" id="IPR029063">
    <property type="entry name" value="SAM-dependent_MTases_sf"/>
</dbReference>
<reference evidence="1" key="1">
    <citation type="submission" date="2021-12" db="EMBL/GenBank/DDBJ databases">
        <title>Alicyclobacillaceae gen. nov., sp. nov., isolated from chalcocite enrichment system.</title>
        <authorList>
            <person name="Jiang Z."/>
        </authorList>
    </citation>
    <scope>NUCLEOTIDE SEQUENCE</scope>
    <source>
        <strain evidence="1">MYW30-H2</strain>
    </source>
</reference>
<keyword evidence="1" id="KW-0808">Transferase</keyword>
<keyword evidence="2" id="KW-1185">Reference proteome</keyword>
<accession>A0ABY4CEI3</accession>
<dbReference type="SUPFAM" id="SSF53335">
    <property type="entry name" value="S-adenosyl-L-methionine-dependent methyltransferases"/>
    <property type="match status" value="1"/>
</dbReference>
<dbReference type="GO" id="GO:0032259">
    <property type="term" value="P:methylation"/>
    <property type="evidence" value="ECO:0007669"/>
    <property type="project" value="UniProtKB-KW"/>
</dbReference>
<dbReference type="Pfam" id="PF04816">
    <property type="entry name" value="TrmK"/>
    <property type="match status" value="1"/>
</dbReference>
<evidence type="ECO:0000313" key="2">
    <source>
        <dbReference type="Proteomes" id="UP000830167"/>
    </source>
</evidence>
<keyword evidence="1" id="KW-0489">Methyltransferase</keyword>
<dbReference type="Gene3D" id="3.40.50.150">
    <property type="entry name" value="Vaccinia Virus protein VP39"/>
    <property type="match status" value="1"/>
</dbReference>
<evidence type="ECO:0000313" key="1">
    <source>
        <dbReference type="EMBL" id="UOF88937.1"/>
    </source>
</evidence>
<organism evidence="1 2">
    <name type="scientific">Fodinisporobacter ferrooxydans</name>
    <dbReference type="NCBI Taxonomy" id="2901836"/>
    <lineage>
        <taxon>Bacteria</taxon>
        <taxon>Bacillati</taxon>
        <taxon>Bacillota</taxon>
        <taxon>Bacilli</taxon>
        <taxon>Bacillales</taxon>
        <taxon>Alicyclobacillaceae</taxon>
        <taxon>Fodinisporobacter</taxon>
    </lineage>
</organism>
<name>A0ABY4CEI3_9BACL</name>
<dbReference type="RefSeq" id="WP_347435618.1">
    <property type="nucleotide sequence ID" value="NZ_CP089291.1"/>
</dbReference>
<dbReference type="InterPro" id="IPR006901">
    <property type="entry name" value="TrmK"/>
</dbReference>
<dbReference type="PANTHER" id="PTHR38451:SF1">
    <property type="entry name" value="TRNA (ADENINE(22)-N(1))-METHYLTRANSFERASE"/>
    <property type="match status" value="1"/>
</dbReference>
<dbReference type="EMBL" id="CP089291">
    <property type="protein sequence ID" value="UOF88937.1"/>
    <property type="molecule type" value="Genomic_DNA"/>
</dbReference>
<dbReference type="PANTHER" id="PTHR38451">
    <property type="entry name" value="TRNA (ADENINE(22)-N(1))-METHYLTRANSFERASE"/>
    <property type="match status" value="1"/>
</dbReference>
<dbReference type="Proteomes" id="UP000830167">
    <property type="component" value="Chromosome"/>
</dbReference>